<evidence type="ECO:0000256" key="4">
    <source>
        <dbReference type="ARBA" id="ARBA00012513"/>
    </source>
</evidence>
<sequence>MASLSQAPVQVFLIVYCCIACQIVRINSKAPSAQPADNLSPPRFRGTPLKTYIDSAKRNQQRRQELTSSLPFIYLRHWISASKFSVRQKLLRRRYFMSQSHADPDMEGAQALARGRLRYQSGLLAADKAANCAYNACVFKHRSGALSFRNIPARNLCLKRNCNFYPPDISKPQLAQTRSQKYGAAMRLHSPARVTGGFQSSTKVSSDRLLLSAMVSDNDRFAITEKEALLLFKASISKDPRGILTSWSLSGSSFPCNGGWTGVGCDSAGRVVSLDLHSCNLTGYISPSLSNLTFLVHLNLSINSLTGRIPPQLGYLASLTTLDFKRNSLLGTIPQELGNCTSLLWLDLSHNLLNGTLPSSLGQLSGLYMLQLHDLPYITGPIPRQFGNLTNLTYLYLGSNQLIGRIPAELGNIRKLKELYLMLNKLNGTIPSELGQLRNLEYLSLFMNNFEGNIPSQLGNLTNLKYFWLLLSNLNGTIPPELGKLQNLIQLDLSLNFAISGTIPSELGRLKNLQVLKLFQMNLTGSIPREMGNLSSLQELYVSSNQLSGPIPREIGRLHNLIHLQLYFNRLSGPLPIELNQLQNLQTLLVFTNRLSGFIPPELGAMKSLTSLYLGDNFFTGGLPDTFGNLTNLEYFEVSPNLLRGPVPRSFGKLKSLIYIDISKNKFSGVLPAELANCTTLQWFKASNNTLTGEVRKAFNSFPDLHTVALANNYFTGQLPDGFGNQSSLVVIDLQRNQFHGKLPDVWAHLENLRVLSVGYNSLEGTIPNWLWSLNKLQLIDLGNNRFSGSISNQIRFSDGLKNNVTELDDANNLYKDDITVEMKGSNAYYKYLWTVVISLDLSGNMLSGSVPDDIGALTGLFNLNLSHNALTGSIPTSLAKVLTLESLDLSDNLLTGPIPPQLTQLTSLSFLNLSDNQLSGSIPKGNQFSSFSSRSYLGNKGLCGDPLSVKCAEQIEQSINAHHKREMKIKVAAGCLCATLVAVALTILVYYLMIRRKSNSAESVKIFDKRVKISYKKLLEATNNFSDANVLGSGGSCTVYKGNLDGKMLVAVKRMNNSHSEKQNVFDAEFTVLGQIRHRNLVKMLGTFVSDQLKCLVLEYISNGNLDMHLYKDNLGLSWEQRLHIAIGIASGLSYLHNEAGSGQILHCDLKPSNILLDADFEPHISDFGISKMVNANRDGVTAADVFQGSFGYVAPEYAYGGKLTAKGDVYSFGIVLLELLTRKRPTDDAFEGTSMTLWANSAFQTNWMDMIDPALHDQLSDARVRDEIYNIAILAISCVRRAPDDRPLMKDVLMVLLYVKEGNYSKKSMDDLVLLATSDRYSALFLQGTSSDASCSLSSSQPSTEASMPPC</sequence>
<name>A0A8T2RE90_CERRI</name>
<dbReference type="FunFam" id="3.80.10.10:FF:000041">
    <property type="entry name" value="LRR receptor-like serine/threonine-protein kinase ERECTA"/>
    <property type="match status" value="1"/>
</dbReference>
<dbReference type="EMBL" id="CM035433">
    <property type="protein sequence ID" value="KAH7294280.1"/>
    <property type="molecule type" value="Genomic_DNA"/>
</dbReference>
<dbReference type="InterPro" id="IPR055414">
    <property type="entry name" value="LRR_R13L4/SHOC2-like"/>
</dbReference>
<evidence type="ECO:0000256" key="20">
    <source>
        <dbReference type="ARBA" id="ARBA00047899"/>
    </source>
</evidence>
<evidence type="ECO:0000256" key="21">
    <source>
        <dbReference type="ARBA" id="ARBA00048679"/>
    </source>
</evidence>
<dbReference type="SMART" id="SM00220">
    <property type="entry name" value="S_TKc"/>
    <property type="match status" value="1"/>
</dbReference>
<dbReference type="InterPro" id="IPR008271">
    <property type="entry name" value="Ser/Thr_kinase_AS"/>
</dbReference>
<evidence type="ECO:0000256" key="5">
    <source>
        <dbReference type="ARBA" id="ARBA00022475"/>
    </source>
</evidence>
<keyword evidence="11 24" id="KW-0732">Signal</keyword>
<evidence type="ECO:0000256" key="10">
    <source>
        <dbReference type="ARBA" id="ARBA00022692"/>
    </source>
</evidence>
<dbReference type="PANTHER" id="PTHR45974">
    <property type="entry name" value="RECEPTOR-LIKE PROTEIN 55"/>
    <property type="match status" value="1"/>
</dbReference>
<dbReference type="Pfam" id="PF13855">
    <property type="entry name" value="LRR_8"/>
    <property type="match status" value="2"/>
</dbReference>
<dbReference type="InterPro" id="IPR003591">
    <property type="entry name" value="Leu-rich_rpt_typical-subtyp"/>
</dbReference>
<evidence type="ECO:0000256" key="18">
    <source>
        <dbReference type="ARBA" id="ARBA00023170"/>
    </source>
</evidence>
<keyword evidence="7" id="KW-0597">Phosphoprotein</keyword>
<dbReference type="Gene3D" id="3.30.200.20">
    <property type="entry name" value="Phosphorylase Kinase, domain 1"/>
    <property type="match status" value="1"/>
</dbReference>
<dbReference type="Pfam" id="PF23598">
    <property type="entry name" value="LRR_14"/>
    <property type="match status" value="1"/>
</dbReference>
<dbReference type="InterPro" id="IPR001611">
    <property type="entry name" value="Leu-rich_rpt"/>
</dbReference>
<dbReference type="InterPro" id="IPR032675">
    <property type="entry name" value="LRR_dom_sf"/>
</dbReference>
<evidence type="ECO:0000256" key="2">
    <source>
        <dbReference type="ARBA" id="ARBA00008684"/>
    </source>
</evidence>
<reference evidence="26" key="1">
    <citation type="submission" date="2021-08" db="EMBL/GenBank/DDBJ databases">
        <title>WGS assembly of Ceratopteris richardii.</title>
        <authorList>
            <person name="Marchant D.B."/>
            <person name="Chen G."/>
            <person name="Jenkins J."/>
            <person name="Shu S."/>
            <person name="Leebens-Mack J."/>
            <person name="Grimwood J."/>
            <person name="Schmutz J."/>
            <person name="Soltis P."/>
            <person name="Soltis D."/>
            <person name="Chen Z.-H."/>
        </authorList>
    </citation>
    <scope>NUCLEOTIDE SEQUENCE</scope>
    <source>
        <strain evidence="26">Whitten #5841</strain>
        <tissue evidence="26">Leaf</tissue>
    </source>
</reference>
<keyword evidence="17 23" id="KW-0472">Membrane</keyword>
<proteinExistence type="inferred from homology"/>
<comment type="catalytic activity">
    <reaction evidence="21">
        <text>L-seryl-[protein] + ATP = O-phospho-L-seryl-[protein] + ADP + H(+)</text>
        <dbReference type="Rhea" id="RHEA:17989"/>
        <dbReference type="Rhea" id="RHEA-COMP:9863"/>
        <dbReference type="Rhea" id="RHEA-COMP:11604"/>
        <dbReference type="ChEBI" id="CHEBI:15378"/>
        <dbReference type="ChEBI" id="CHEBI:29999"/>
        <dbReference type="ChEBI" id="CHEBI:30616"/>
        <dbReference type="ChEBI" id="CHEBI:83421"/>
        <dbReference type="ChEBI" id="CHEBI:456216"/>
        <dbReference type="EC" id="2.7.11.1"/>
    </reaction>
</comment>
<dbReference type="GO" id="GO:0005886">
    <property type="term" value="C:plasma membrane"/>
    <property type="evidence" value="ECO:0007669"/>
    <property type="project" value="UniProtKB-SubCell"/>
</dbReference>
<keyword evidence="15" id="KW-0067">ATP-binding</keyword>
<dbReference type="PANTHER" id="PTHR45974:SF272">
    <property type="entry name" value="LEUCINE RICH REPEAT FAMILY PROTEIN, EXPRESSED"/>
    <property type="match status" value="1"/>
</dbReference>
<dbReference type="FunFam" id="3.80.10.10:FF:000400">
    <property type="entry name" value="Nuclear pore complex protein NUP107"/>
    <property type="match status" value="1"/>
</dbReference>
<keyword evidence="5" id="KW-1003">Cell membrane</keyword>
<keyword evidence="14" id="KW-0418">Kinase</keyword>
<comment type="caution">
    <text evidence="26">The sequence shown here is derived from an EMBL/GenBank/DDBJ whole genome shotgun (WGS) entry which is preliminary data.</text>
</comment>
<dbReference type="OrthoDB" id="676979at2759"/>
<evidence type="ECO:0000256" key="24">
    <source>
        <dbReference type="SAM" id="SignalP"/>
    </source>
</evidence>
<feature type="domain" description="Protein kinase" evidence="25">
    <location>
        <begin position="1026"/>
        <end position="1301"/>
    </location>
</feature>
<evidence type="ECO:0000256" key="11">
    <source>
        <dbReference type="ARBA" id="ARBA00022729"/>
    </source>
</evidence>
<evidence type="ECO:0000256" key="13">
    <source>
        <dbReference type="ARBA" id="ARBA00022741"/>
    </source>
</evidence>
<evidence type="ECO:0000256" key="22">
    <source>
        <dbReference type="SAM" id="MobiDB-lite"/>
    </source>
</evidence>
<dbReference type="PROSITE" id="PS50011">
    <property type="entry name" value="PROTEIN_KINASE_DOM"/>
    <property type="match status" value="1"/>
</dbReference>
<evidence type="ECO:0000256" key="8">
    <source>
        <dbReference type="ARBA" id="ARBA00022614"/>
    </source>
</evidence>
<dbReference type="Gene3D" id="3.80.10.10">
    <property type="entry name" value="Ribonuclease Inhibitor"/>
    <property type="match status" value="5"/>
</dbReference>
<dbReference type="Pfam" id="PF00560">
    <property type="entry name" value="LRR_1"/>
    <property type="match status" value="9"/>
</dbReference>
<protein>
    <recommendedName>
        <fullName evidence="4">non-specific serine/threonine protein kinase</fullName>
        <ecNumber evidence="4">2.7.11.1</ecNumber>
    </recommendedName>
</protein>
<organism evidence="26 27">
    <name type="scientific">Ceratopteris richardii</name>
    <name type="common">Triangle waterfern</name>
    <dbReference type="NCBI Taxonomy" id="49495"/>
    <lineage>
        <taxon>Eukaryota</taxon>
        <taxon>Viridiplantae</taxon>
        <taxon>Streptophyta</taxon>
        <taxon>Embryophyta</taxon>
        <taxon>Tracheophyta</taxon>
        <taxon>Polypodiopsida</taxon>
        <taxon>Polypodiidae</taxon>
        <taxon>Polypodiales</taxon>
        <taxon>Pteridineae</taxon>
        <taxon>Pteridaceae</taxon>
        <taxon>Parkerioideae</taxon>
        <taxon>Ceratopteris</taxon>
    </lineage>
</organism>
<dbReference type="GO" id="GO:0004674">
    <property type="term" value="F:protein serine/threonine kinase activity"/>
    <property type="evidence" value="ECO:0007669"/>
    <property type="project" value="UniProtKB-KW"/>
</dbReference>
<evidence type="ECO:0000259" key="25">
    <source>
        <dbReference type="PROSITE" id="PS50011"/>
    </source>
</evidence>
<feature type="transmembrane region" description="Helical" evidence="23">
    <location>
        <begin position="972"/>
        <end position="994"/>
    </location>
</feature>
<dbReference type="OMA" id="INADRNI"/>
<dbReference type="EC" id="2.7.11.1" evidence="4"/>
<dbReference type="FunFam" id="1.10.510.10:FF:000358">
    <property type="entry name" value="Putative leucine-rich repeat receptor-like serine/threonine-protein kinase"/>
    <property type="match status" value="1"/>
</dbReference>
<dbReference type="Pfam" id="PF08263">
    <property type="entry name" value="LRRNT_2"/>
    <property type="match status" value="1"/>
</dbReference>
<feature type="chain" id="PRO_5035821897" description="non-specific serine/threonine protein kinase" evidence="24">
    <location>
        <begin position="21"/>
        <end position="1353"/>
    </location>
</feature>
<keyword evidence="6" id="KW-0723">Serine/threonine-protein kinase</keyword>
<dbReference type="SMART" id="SM00369">
    <property type="entry name" value="LRR_TYP"/>
    <property type="match status" value="10"/>
</dbReference>
<keyword evidence="18" id="KW-0675">Receptor</keyword>
<evidence type="ECO:0000256" key="7">
    <source>
        <dbReference type="ARBA" id="ARBA00022553"/>
    </source>
</evidence>
<evidence type="ECO:0000256" key="1">
    <source>
        <dbReference type="ARBA" id="ARBA00004251"/>
    </source>
</evidence>
<gene>
    <name evidence="26" type="ORF">KP509_28G063700</name>
</gene>
<dbReference type="SUPFAM" id="SSF56112">
    <property type="entry name" value="Protein kinase-like (PK-like)"/>
    <property type="match status" value="1"/>
</dbReference>
<keyword evidence="27" id="KW-1185">Reference proteome</keyword>
<evidence type="ECO:0000256" key="6">
    <source>
        <dbReference type="ARBA" id="ARBA00022527"/>
    </source>
</evidence>
<comment type="similarity">
    <text evidence="3">Belongs to the RLP family.</text>
</comment>
<evidence type="ECO:0000256" key="19">
    <source>
        <dbReference type="ARBA" id="ARBA00023180"/>
    </source>
</evidence>
<evidence type="ECO:0000256" key="14">
    <source>
        <dbReference type="ARBA" id="ARBA00022777"/>
    </source>
</evidence>
<dbReference type="InterPro" id="IPR013210">
    <property type="entry name" value="LRR_N_plant-typ"/>
</dbReference>
<dbReference type="Gene3D" id="1.10.510.10">
    <property type="entry name" value="Transferase(Phosphotransferase) domain 1"/>
    <property type="match status" value="1"/>
</dbReference>
<comment type="similarity">
    <text evidence="2">Belongs to the protein kinase superfamily. Ser/Thr protein kinase family.</text>
</comment>
<dbReference type="Proteomes" id="UP000825935">
    <property type="component" value="Chromosome 28"/>
</dbReference>
<dbReference type="InterPro" id="IPR000719">
    <property type="entry name" value="Prot_kinase_dom"/>
</dbReference>
<accession>A0A8T2RE90</accession>
<evidence type="ECO:0000256" key="3">
    <source>
        <dbReference type="ARBA" id="ARBA00009592"/>
    </source>
</evidence>
<keyword evidence="19" id="KW-0325">Glycoprotein</keyword>
<dbReference type="SUPFAM" id="SSF52058">
    <property type="entry name" value="L domain-like"/>
    <property type="match status" value="3"/>
</dbReference>
<evidence type="ECO:0000256" key="23">
    <source>
        <dbReference type="SAM" id="Phobius"/>
    </source>
</evidence>
<feature type="signal peptide" evidence="24">
    <location>
        <begin position="1"/>
        <end position="20"/>
    </location>
</feature>
<keyword evidence="8" id="KW-0433">Leucine-rich repeat</keyword>
<evidence type="ECO:0000256" key="15">
    <source>
        <dbReference type="ARBA" id="ARBA00022840"/>
    </source>
</evidence>
<dbReference type="PROSITE" id="PS00108">
    <property type="entry name" value="PROTEIN_KINASE_ST"/>
    <property type="match status" value="1"/>
</dbReference>
<keyword evidence="12" id="KW-0677">Repeat</keyword>
<evidence type="ECO:0000313" key="26">
    <source>
        <dbReference type="EMBL" id="KAH7294280.1"/>
    </source>
</evidence>
<keyword evidence="16 23" id="KW-1133">Transmembrane helix</keyword>
<dbReference type="CDD" id="cd14066">
    <property type="entry name" value="STKc_IRAK"/>
    <property type="match status" value="1"/>
</dbReference>
<dbReference type="FunFam" id="3.80.10.10:FF:000213">
    <property type="entry name" value="Tyrosine-sulfated glycopeptide receptor 1"/>
    <property type="match status" value="1"/>
</dbReference>
<feature type="compositionally biased region" description="Low complexity" evidence="22">
    <location>
        <begin position="1333"/>
        <end position="1345"/>
    </location>
</feature>
<keyword evidence="10 23" id="KW-0812">Transmembrane</keyword>
<dbReference type="Pfam" id="PF00069">
    <property type="entry name" value="Pkinase"/>
    <property type="match status" value="1"/>
</dbReference>
<evidence type="ECO:0000256" key="17">
    <source>
        <dbReference type="ARBA" id="ARBA00023136"/>
    </source>
</evidence>
<dbReference type="InterPro" id="IPR011009">
    <property type="entry name" value="Kinase-like_dom_sf"/>
</dbReference>
<dbReference type="FunFam" id="3.80.10.10:FF:000416">
    <property type="entry name" value="Probable leucine-rich repeat receptor-like protein kinase At5g63930"/>
    <property type="match status" value="1"/>
</dbReference>
<evidence type="ECO:0000313" key="27">
    <source>
        <dbReference type="Proteomes" id="UP000825935"/>
    </source>
</evidence>
<dbReference type="GO" id="GO:0005524">
    <property type="term" value="F:ATP binding"/>
    <property type="evidence" value="ECO:0007669"/>
    <property type="project" value="UniProtKB-KW"/>
</dbReference>
<evidence type="ECO:0000256" key="12">
    <source>
        <dbReference type="ARBA" id="ARBA00022737"/>
    </source>
</evidence>
<comment type="subcellular location">
    <subcellularLocation>
        <location evidence="1">Cell membrane</location>
        <topology evidence="1">Single-pass type I membrane protein</topology>
    </subcellularLocation>
</comment>
<evidence type="ECO:0000256" key="16">
    <source>
        <dbReference type="ARBA" id="ARBA00022989"/>
    </source>
</evidence>
<evidence type="ECO:0000256" key="9">
    <source>
        <dbReference type="ARBA" id="ARBA00022679"/>
    </source>
</evidence>
<comment type="catalytic activity">
    <reaction evidence="20">
        <text>L-threonyl-[protein] + ATP = O-phospho-L-threonyl-[protein] + ADP + H(+)</text>
        <dbReference type="Rhea" id="RHEA:46608"/>
        <dbReference type="Rhea" id="RHEA-COMP:11060"/>
        <dbReference type="Rhea" id="RHEA-COMP:11605"/>
        <dbReference type="ChEBI" id="CHEBI:15378"/>
        <dbReference type="ChEBI" id="CHEBI:30013"/>
        <dbReference type="ChEBI" id="CHEBI:30616"/>
        <dbReference type="ChEBI" id="CHEBI:61977"/>
        <dbReference type="ChEBI" id="CHEBI:456216"/>
        <dbReference type="EC" id="2.7.11.1"/>
    </reaction>
</comment>
<feature type="region of interest" description="Disordered" evidence="22">
    <location>
        <begin position="1333"/>
        <end position="1353"/>
    </location>
</feature>
<dbReference type="FunFam" id="3.80.10.10:FF:000299">
    <property type="entry name" value="Piriformospora indica-insensitive protein 2"/>
    <property type="match status" value="1"/>
</dbReference>
<keyword evidence="13" id="KW-0547">Nucleotide-binding</keyword>
<keyword evidence="9" id="KW-0808">Transferase</keyword>